<dbReference type="Proteomes" id="UP000594034">
    <property type="component" value="Chromosome"/>
</dbReference>
<name>A0A5J6WT03_9GAMM</name>
<dbReference type="RefSeq" id="WP_042045776.1">
    <property type="nucleotide sequence ID" value="NZ_CDBY01000034.1"/>
</dbReference>
<dbReference type="PANTHER" id="PTHR38786:SF1">
    <property type="entry name" value="FLAGELLAR FLIJ PROTEIN"/>
    <property type="match status" value="1"/>
</dbReference>
<evidence type="ECO:0000256" key="1">
    <source>
        <dbReference type="ARBA" id="ARBA00004413"/>
    </source>
</evidence>
<keyword evidence="12" id="KW-0966">Cell projection</keyword>
<protein>
    <recommendedName>
        <fullName evidence="3">Flagellar FliJ protein</fullName>
    </recommendedName>
</protein>
<evidence type="ECO:0000256" key="6">
    <source>
        <dbReference type="ARBA" id="ARBA00022500"/>
    </source>
</evidence>
<proteinExistence type="inferred from homology"/>
<evidence type="ECO:0000313" key="13">
    <source>
        <dbReference type="Proteomes" id="UP000594034"/>
    </source>
</evidence>
<keyword evidence="12" id="KW-0969">Cilium</keyword>
<keyword evidence="13" id="KW-1185">Reference proteome</keyword>
<evidence type="ECO:0000256" key="9">
    <source>
        <dbReference type="ARBA" id="ARBA00023136"/>
    </source>
</evidence>
<keyword evidence="10" id="KW-1006">Bacterial flagellum protein export</keyword>
<evidence type="ECO:0000256" key="8">
    <source>
        <dbReference type="ARBA" id="ARBA00022927"/>
    </source>
</evidence>
<keyword evidence="8" id="KW-0653">Protein transport</keyword>
<dbReference type="GO" id="GO:0006935">
    <property type="term" value="P:chemotaxis"/>
    <property type="evidence" value="ECO:0007669"/>
    <property type="project" value="UniProtKB-KW"/>
</dbReference>
<organism evidence="12 13">
    <name type="scientific">Aeromonas simiae</name>
    <dbReference type="NCBI Taxonomy" id="218936"/>
    <lineage>
        <taxon>Bacteria</taxon>
        <taxon>Pseudomonadati</taxon>
        <taxon>Pseudomonadota</taxon>
        <taxon>Gammaproteobacteria</taxon>
        <taxon>Aeromonadales</taxon>
        <taxon>Aeromonadaceae</taxon>
        <taxon>Aeromonas</taxon>
    </lineage>
</organism>
<dbReference type="OrthoDB" id="7063004at2"/>
<dbReference type="KEGG" id="asim:FE240_05915"/>
<dbReference type="Pfam" id="PF02050">
    <property type="entry name" value="FliJ"/>
    <property type="match status" value="1"/>
</dbReference>
<keyword evidence="12" id="KW-0282">Flagellum</keyword>
<reference evidence="12 13" key="1">
    <citation type="submission" date="2019-05" db="EMBL/GenBank/DDBJ databases">
        <title>OXA-830, a novel chromosomally encoded expanded-spectrum class D beta-lactamase in Aeromonas simiae.</title>
        <authorList>
            <person name="Zhou W."/>
            <person name="Chen Q."/>
        </authorList>
    </citation>
    <scope>NUCLEOTIDE SEQUENCE [LARGE SCALE GENOMIC DNA]</scope>
    <source>
        <strain evidence="12 13">A6</strain>
    </source>
</reference>
<dbReference type="Gene3D" id="1.10.287.1700">
    <property type="match status" value="1"/>
</dbReference>
<dbReference type="GO" id="GO:0071973">
    <property type="term" value="P:bacterial-type flagellum-dependent cell motility"/>
    <property type="evidence" value="ECO:0007669"/>
    <property type="project" value="InterPro"/>
</dbReference>
<keyword evidence="5" id="KW-1003">Cell membrane</keyword>
<gene>
    <name evidence="12" type="primary">fliJ</name>
    <name evidence="12" type="ORF">FE240_05915</name>
</gene>
<dbReference type="AlphaFoldDB" id="A0A5J6WT03"/>
<sequence>MSKGLQLLAGQLAEAEQRCAMALAKARQDLKLFMEQQEALSHYRQIYQQQWTERGLQGIAAQQNVQYQAFINKLQLAAEQQYEGVLQVRQAVEQRKQEWLATQQKRKAVELLLAKQAERARQKAERQEQKMLDEFATRSYLHRPQP</sequence>
<comment type="similarity">
    <text evidence="2">Belongs to the FliJ family.</text>
</comment>
<keyword evidence="9" id="KW-0472">Membrane</keyword>
<keyword evidence="7" id="KW-1005">Bacterial flagellum biogenesis</keyword>
<dbReference type="GO" id="GO:0015031">
    <property type="term" value="P:protein transport"/>
    <property type="evidence" value="ECO:0007669"/>
    <property type="project" value="UniProtKB-KW"/>
</dbReference>
<comment type="subcellular location">
    <subcellularLocation>
        <location evidence="1">Cell membrane</location>
        <topology evidence="1">Peripheral membrane protein</topology>
        <orientation evidence="1">Cytoplasmic side</orientation>
    </subcellularLocation>
</comment>
<evidence type="ECO:0000256" key="10">
    <source>
        <dbReference type="ARBA" id="ARBA00023225"/>
    </source>
</evidence>
<evidence type="ECO:0000256" key="11">
    <source>
        <dbReference type="SAM" id="MobiDB-lite"/>
    </source>
</evidence>
<evidence type="ECO:0000256" key="2">
    <source>
        <dbReference type="ARBA" id="ARBA00010004"/>
    </source>
</evidence>
<evidence type="ECO:0000313" key="12">
    <source>
        <dbReference type="EMBL" id="QFI54269.1"/>
    </source>
</evidence>
<dbReference type="InterPro" id="IPR012823">
    <property type="entry name" value="Flagell_FliJ"/>
</dbReference>
<feature type="compositionally biased region" description="Basic and acidic residues" evidence="11">
    <location>
        <begin position="123"/>
        <end position="136"/>
    </location>
</feature>
<feature type="region of interest" description="Disordered" evidence="11">
    <location>
        <begin position="123"/>
        <end position="146"/>
    </location>
</feature>
<evidence type="ECO:0000256" key="4">
    <source>
        <dbReference type="ARBA" id="ARBA00022448"/>
    </source>
</evidence>
<dbReference type="InterPro" id="IPR053716">
    <property type="entry name" value="Flag_assembly_chemotaxis_eff"/>
</dbReference>
<dbReference type="PANTHER" id="PTHR38786">
    <property type="entry name" value="FLAGELLAR FLIJ PROTEIN"/>
    <property type="match status" value="1"/>
</dbReference>
<dbReference type="NCBIfam" id="TIGR02473">
    <property type="entry name" value="flagell_FliJ"/>
    <property type="match status" value="1"/>
</dbReference>
<dbReference type="InterPro" id="IPR052570">
    <property type="entry name" value="FliJ"/>
</dbReference>
<evidence type="ECO:0000256" key="5">
    <source>
        <dbReference type="ARBA" id="ARBA00022475"/>
    </source>
</evidence>
<evidence type="ECO:0000256" key="3">
    <source>
        <dbReference type="ARBA" id="ARBA00020392"/>
    </source>
</evidence>
<keyword evidence="6" id="KW-0145">Chemotaxis</keyword>
<accession>A0A5J6WT03</accession>
<keyword evidence="4" id="KW-0813">Transport</keyword>
<dbReference type="GO" id="GO:0005886">
    <property type="term" value="C:plasma membrane"/>
    <property type="evidence" value="ECO:0007669"/>
    <property type="project" value="UniProtKB-SubCell"/>
</dbReference>
<evidence type="ECO:0000256" key="7">
    <source>
        <dbReference type="ARBA" id="ARBA00022795"/>
    </source>
</evidence>
<dbReference type="GO" id="GO:0044781">
    <property type="term" value="P:bacterial-type flagellum organization"/>
    <property type="evidence" value="ECO:0007669"/>
    <property type="project" value="UniProtKB-KW"/>
</dbReference>
<dbReference type="EMBL" id="CP040449">
    <property type="protein sequence ID" value="QFI54269.1"/>
    <property type="molecule type" value="Genomic_DNA"/>
</dbReference>
<dbReference type="GO" id="GO:0009288">
    <property type="term" value="C:bacterial-type flagellum"/>
    <property type="evidence" value="ECO:0007669"/>
    <property type="project" value="InterPro"/>
</dbReference>